<dbReference type="InterPro" id="IPR002748">
    <property type="entry name" value="CbiD"/>
</dbReference>
<protein>
    <recommendedName>
        <fullName evidence="5">Cobalt-precorrin-5B C(1)-methyltransferase</fullName>
        <ecNumber evidence="5">2.1.1.195</ecNumber>
    </recommendedName>
    <alternativeName>
        <fullName evidence="5">Cobalt-precorrin-6A synthase</fullName>
    </alternativeName>
</protein>
<keyword evidence="6" id="KW-1133">Transmembrane helix</keyword>
<dbReference type="InterPro" id="IPR036074">
    <property type="entry name" value="CbiD_sf"/>
</dbReference>
<dbReference type="PANTHER" id="PTHR35863:SF1">
    <property type="entry name" value="COBALT-PRECORRIN-5B C(1)-METHYLTRANSFERASE"/>
    <property type="match status" value="1"/>
</dbReference>
<dbReference type="eggNOG" id="COG1903">
    <property type="taxonomic scope" value="Bacteria"/>
</dbReference>
<gene>
    <name evidence="5" type="primary">cbiD</name>
    <name evidence="7" type="ORF">ucyna2_00644</name>
</gene>
<dbReference type="Pfam" id="PF01888">
    <property type="entry name" value="CbiD"/>
    <property type="match status" value="1"/>
</dbReference>
<comment type="pathway">
    <text evidence="5">Cofactor biosynthesis; adenosylcobalamin biosynthesis; cob(II)yrinate a,c-diamide from sirohydrochlorin (anaerobic route): step 6/10.</text>
</comment>
<accession>A0A086CHB0</accession>
<evidence type="ECO:0000313" key="8">
    <source>
        <dbReference type="Proteomes" id="UP000028922"/>
    </source>
</evidence>
<dbReference type="SUPFAM" id="SSF111342">
    <property type="entry name" value="CbiD-like"/>
    <property type="match status" value="1"/>
</dbReference>
<keyword evidence="3 5" id="KW-0808">Transferase</keyword>
<dbReference type="UniPathway" id="UPA00148">
    <property type="reaction ID" value="UER00227"/>
</dbReference>
<dbReference type="EMBL" id="JPSP01000005">
    <property type="protein sequence ID" value="KFF41574.1"/>
    <property type="molecule type" value="Genomic_DNA"/>
</dbReference>
<evidence type="ECO:0000256" key="3">
    <source>
        <dbReference type="ARBA" id="ARBA00022679"/>
    </source>
</evidence>
<keyword evidence="2 5" id="KW-0489">Methyltransferase</keyword>
<dbReference type="PIRSF" id="PIRSF026782">
    <property type="entry name" value="CbiD"/>
    <property type="match status" value="1"/>
</dbReference>
<evidence type="ECO:0000256" key="6">
    <source>
        <dbReference type="SAM" id="Phobius"/>
    </source>
</evidence>
<dbReference type="PATRIC" id="fig|1527444.3.peg.618"/>
<feature type="transmembrane region" description="Helical" evidence="6">
    <location>
        <begin position="6"/>
        <end position="25"/>
    </location>
</feature>
<comment type="catalytic activity">
    <reaction evidence="5">
        <text>Co-precorrin-5B + S-adenosyl-L-methionine = Co-precorrin-6A + S-adenosyl-L-homocysteine</text>
        <dbReference type="Rhea" id="RHEA:26285"/>
        <dbReference type="ChEBI" id="CHEBI:57856"/>
        <dbReference type="ChEBI" id="CHEBI:59789"/>
        <dbReference type="ChEBI" id="CHEBI:60063"/>
        <dbReference type="ChEBI" id="CHEBI:60064"/>
        <dbReference type="EC" id="2.1.1.195"/>
    </reaction>
</comment>
<dbReference type="EC" id="2.1.1.195" evidence="5"/>
<evidence type="ECO:0000256" key="5">
    <source>
        <dbReference type="HAMAP-Rule" id="MF_00787"/>
    </source>
</evidence>
<comment type="caution">
    <text evidence="7">The sequence shown here is derived from an EMBL/GenBank/DDBJ whole genome shotgun (WGS) entry which is preliminary data.</text>
</comment>
<dbReference type="PANTHER" id="PTHR35863">
    <property type="entry name" value="COBALT-PRECORRIN-5B C(1)-METHYLTRANSFERASE"/>
    <property type="match status" value="1"/>
</dbReference>
<dbReference type="Gene3D" id="3.30.2110.10">
    <property type="entry name" value="CbiD-like"/>
    <property type="match status" value="1"/>
</dbReference>
<dbReference type="STRING" id="1527444.ucyna2_00644"/>
<dbReference type="GO" id="GO:0032259">
    <property type="term" value="P:methylation"/>
    <property type="evidence" value="ECO:0007669"/>
    <property type="project" value="UniProtKB-KW"/>
</dbReference>
<comment type="function">
    <text evidence="5">Catalyzes the methylation of C-1 in cobalt-precorrin-5B to form cobalt-precorrin-6A.</text>
</comment>
<name>A0A086CHB0_9CHRO</name>
<keyword evidence="4 5" id="KW-0949">S-adenosyl-L-methionine</keyword>
<evidence type="ECO:0000256" key="4">
    <source>
        <dbReference type="ARBA" id="ARBA00022691"/>
    </source>
</evidence>
<dbReference type="GO" id="GO:0043780">
    <property type="term" value="F:cobalt-precorrin-5B C1-methyltransferase activity"/>
    <property type="evidence" value="ECO:0007669"/>
    <property type="project" value="RHEA"/>
</dbReference>
<keyword evidence="6" id="KW-0472">Membrane</keyword>
<organism evidence="7 8">
    <name type="scientific">Candidatus Atelocyanobacterium thalassa isolate SIO64986</name>
    <dbReference type="NCBI Taxonomy" id="1527444"/>
    <lineage>
        <taxon>Bacteria</taxon>
        <taxon>Bacillati</taxon>
        <taxon>Cyanobacteriota</taxon>
        <taxon>Cyanophyceae</taxon>
        <taxon>Oscillatoriophycideae</taxon>
        <taxon>Chroococcales</taxon>
        <taxon>Aphanothecaceae</taxon>
        <taxon>Candidatus Atelocyanobacterium</taxon>
        <taxon>Candidatus Atelocyanobacterium thalassae</taxon>
    </lineage>
</organism>
<comment type="similarity">
    <text evidence="5">Belongs to the CbiD family.</text>
</comment>
<dbReference type="NCBIfam" id="TIGR00312">
    <property type="entry name" value="cbiD"/>
    <property type="match status" value="1"/>
</dbReference>
<keyword evidence="6" id="KW-0812">Transmembrane</keyword>
<dbReference type="Proteomes" id="UP000028922">
    <property type="component" value="Unassembled WGS sequence"/>
</dbReference>
<dbReference type="HAMAP" id="MF_00787">
    <property type="entry name" value="CbiD"/>
    <property type="match status" value="1"/>
</dbReference>
<proteinExistence type="inferred from homology"/>
<dbReference type="AlphaFoldDB" id="A0A086CHB0"/>
<evidence type="ECO:0000313" key="7">
    <source>
        <dbReference type="EMBL" id="KFF41574.1"/>
    </source>
</evidence>
<dbReference type="GO" id="GO:0019251">
    <property type="term" value="P:anaerobic cobalamin biosynthetic process"/>
    <property type="evidence" value="ECO:0007669"/>
    <property type="project" value="UniProtKB-UniRule"/>
</dbReference>
<evidence type="ECO:0000256" key="2">
    <source>
        <dbReference type="ARBA" id="ARBA00022603"/>
    </source>
</evidence>
<sequence>MNNTTASYGYTLPVFACASAIAALFRLQKRKINEKVYLDLVEPSEIVTISINQIAKIQQNQSLAITISNPGDNLDLTRNTPIWVIVELKKYKDNQEQVTIQGGEGVGKQVHNNFKDAIYSYAEKLLRYNLQFYLTSTEKIIVTIILPEGKKLSRQTSNEAFGIIKGLSLLGTSGISRPLSTTSQLQNCQEELQKKSRKTDTLVFCLGENGLSLAKSIGINPHNLIKTANWIGPLLIMAGIEKVTSIILFGYHGKLIKLAGGIFNTHHHLADGRLEVLITHGVKVGLPSKNLQNLFKCQTAEDALVFLRSLDEETKSQWSAKIYQSIAETIDKKAQSYIHKYVSFNVTVGSILFKRNRSIVVFSKTGKSLFNKLIKI</sequence>
<evidence type="ECO:0000256" key="1">
    <source>
        <dbReference type="ARBA" id="ARBA00022573"/>
    </source>
</evidence>
<reference evidence="7 8" key="1">
    <citation type="submission" date="2014-08" db="EMBL/GenBank/DDBJ databases">
        <title>Comparative genomics reveals surprising divergence of two closely related strains of uncultivated UCYN-A cyanobacteria.</title>
        <authorList>
            <person name="Bombar D."/>
            <person name="Heller P."/>
            <person name="Sanchez-Baracaldo P."/>
            <person name="Carter B.J."/>
            <person name="Zert J.P."/>
        </authorList>
    </citation>
    <scope>NUCLEOTIDE SEQUENCE [LARGE SCALE GENOMIC DNA]</scope>
</reference>
<keyword evidence="1 5" id="KW-0169">Cobalamin biosynthesis</keyword>